<dbReference type="VEuPathDB" id="FungiDB:PPTG_08653"/>
<dbReference type="AlphaFoldDB" id="W2HEY4"/>
<dbReference type="Proteomes" id="UP000053236">
    <property type="component" value="Unassembled WGS sequence"/>
</dbReference>
<evidence type="ECO:0000313" key="6">
    <source>
        <dbReference type="EMBL" id="ETK93031.1"/>
    </source>
</evidence>
<keyword evidence="4 5" id="KW-0732">Signal</keyword>
<organism evidence="6">
    <name type="scientific">Phytophthora nicotianae</name>
    <name type="common">Potato buckeye rot agent</name>
    <name type="synonym">Phytophthora parasitica</name>
    <dbReference type="NCBI Taxonomy" id="4792"/>
    <lineage>
        <taxon>Eukaryota</taxon>
        <taxon>Sar</taxon>
        <taxon>Stramenopiles</taxon>
        <taxon>Oomycota</taxon>
        <taxon>Peronosporomycetes</taxon>
        <taxon>Peronosporales</taxon>
        <taxon>Peronosporaceae</taxon>
        <taxon>Phytophthora</taxon>
    </lineage>
</organism>
<dbReference type="Pfam" id="PF16810">
    <property type="entry name" value="RXLR"/>
    <property type="match status" value="1"/>
</dbReference>
<dbReference type="Proteomes" id="UP000053864">
    <property type="component" value="Unassembled WGS sequence"/>
</dbReference>
<evidence type="ECO:0000313" key="8">
    <source>
        <dbReference type="Proteomes" id="UP000053864"/>
    </source>
</evidence>
<comment type="subcellular location">
    <subcellularLocation>
        <location evidence="1 5">Secreted</location>
    </subcellularLocation>
</comment>
<dbReference type="GO" id="GO:0005576">
    <property type="term" value="C:extracellular region"/>
    <property type="evidence" value="ECO:0007669"/>
    <property type="project" value="UniProtKB-SubCell"/>
</dbReference>
<evidence type="ECO:0000313" key="7">
    <source>
        <dbReference type="EMBL" id="ETL46456.1"/>
    </source>
</evidence>
<accession>W2HEY4</accession>
<feature type="signal peptide" evidence="5">
    <location>
        <begin position="1"/>
        <end position="23"/>
    </location>
</feature>
<dbReference type="InterPro" id="IPR031825">
    <property type="entry name" value="RXLR"/>
</dbReference>
<evidence type="ECO:0000256" key="1">
    <source>
        <dbReference type="ARBA" id="ARBA00004613"/>
    </source>
</evidence>
<dbReference type="EMBL" id="KI685024">
    <property type="protein sequence ID" value="ETK93031.1"/>
    <property type="molecule type" value="Genomic_DNA"/>
</dbReference>
<evidence type="ECO:0000256" key="5">
    <source>
        <dbReference type="RuleBase" id="RU367124"/>
    </source>
</evidence>
<reference evidence="7 8" key="2">
    <citation type="submission" date="2013-11" db="EMBL/GenBank/DDBJ databases">
        <title>The Genome Sequence of Phytophthora parasitica CJ05E6.</title>
        <authorList>
            <consortium name="The Broad Institute Genomics Platform"/>
            <person name="Russ C."/>
            <person name="Tyler B."/>
            <person name="Panabieres F."/>
            <person name="Shan W."/>
            <person name="Tripathy S."/>
            <person name="Grunwald N."/>
            <person name="Machado M."/>
            <person name="Johnson C.S."/>
            <person name="Arredondo F."/>
            <person name="Hong C."/>
            <person name="Coffey M."/>
            <person name="Young S.K."/>
            <person name="Zeng Q."/>
            <person name="Gargeya S."/>
            <person name="Fitzgerald M."/>
            <person name="Abouelleil A."/>
            <person name="Alvarado L."/>
            <person name="Chapman S.B."/>
            <person name="Gainer-Dewar J."/>
            <person name="Goldberg J."/>
            <person name="Griggs A."/>
            <person name="Gujja S."/>
            <person name="Hansen M."/>
            <person name="Howarth C."/>
            <person name="Imamovic A."/>
            <person name="Ireland A."/>
            <person name="Larimer J."/>
            <person name="McCowan C."/>
            <person name="Murphy C."/>
            <person name="Pearson M."/>
            <person name="Poon T.W."/>
            <person name="Priest M."/>
            <person name="Roberts A."/>
            <person name="Saif S."/>
            <person name="Shea T."/>
            <person name="Sykes S."/>
            <person name="Wortman J."/>
            <person name="Nusbaum C."/>
            <person name="Birren B."/>
        </authorList>
    </citation>
    <scope>NUCLEOTIDE SEQUENCE [LARGE SCALE GENOMIC DNA]</scope>
    <source>
        <strain evidence="7 8">CJ05E6</strain>
    </source>
</reference>
<evidence type="ECO:0000256" key="3">
    <source>
        <dbReference type="ARBA" id="ARBA00022525"/>
    </source>
</evidence>
<reference evidence="6" key="1">
    <citation type="submission" date="2013-11" db="EMBL/GenBank/DDBJ databases">
        <title>The Genome Sequence of Phytophthora parasitica CJ02B3.</title>
        <authorList>
            <consortium name="The Broad Institute Genomics Platform"/>
            <person name="Russ C."/>
            <person name="Tyler B."/>
            <person name="Panabieres F."/>
            <person name="Shan W."/>
            <person name="Tripathy S."/>
            <person name="Grunwald N."/>
            <person name="Machado M."/>
            <person name="Johnson C.S."/>
            <person name="Arredondo F."/>
            <person name="Hong C."/>
            <person name="Coffey M."/>
            <person name="Young S.K."/>
            <person name="Zeng Q."/>
            <person name="Gargeya S."/>
            <person name="Fitzgerald M."/>
            <person name="Abouelleil A."/>
            <person name="Alvarado L."/>
            <person name="Chapman S.B."/>
            <person name="Gainer-Dewar J."/>
            <person name="Goldberg J."/>
            <person name="Griggs A."/>
            <person name="Gujja S."/>
            <person name="Hansen M."/>
            <person name="Howarth C."/>
            <person name="Imamovic A."/>
            <person name="Ireland A."/>
            <person name="Larimer J."/>
            <person name="McCowan C."/>
            <person name="Murphy C."/>
            <person name="Pearson M."/>
            <person name="Poon T.W."/>
            <person name="Priest M."/>
            <person name="Roberts A."/>
            <person name="Saif S."/>
            <person name="Shea T."/>
            <person name="Sykes S."/>
            <person name="Wortman J."/>
            <person name="Nusbaum C."/>
            <person name="Birren B."/>
        </authorList>
    </citation>
    <scope>NUCLEOTIDE SEQUENCE [LARGE SCALE GENOMIC DNA]</scope>
    <source>
        <strain evidence="6">CJ02B3</strain>
    </source>
</reference>
<evidence type="ECO:0000256" key="4">
    <source>
        <dbReference type="ARBA" id="ARBA00022729"/>
    </source>
</evidence>
<feature type="chain" id="PRO_5010513030" description="RxLR effector protein" evidence="5">
    <location>
        <begin position="24"/>
        <end position="149"/>
    </location>
</feature>
<dbReference type="EMBL" id="KI671540">
    <property type="protein sequence ID" value="ETL46456.1"/>
    <property type="molecule type" value="Genomic_DNA"/>
</dbReference>
<proteinExistence type="inferred from homology"/>
<comment type="similarity">
    <text evidence="2 5">Belongs to the RxLR effector family.</text>
</comment>
<sequence>MRLHSVLMMVAATLAIVNGGVSAAESTNLRKLEATTPVSSINTVQTQTRSKRMLRGDDTAIGENGHVYYYPAKKGARKPFIEVRLKKALSNPKKVNRLYTQWHTSGYSAKRVAKELNQSENRELNETYTNIAQGYAAFLKGKQSQQQML</sequence>
<evidence type="ECO:0000256" key="2">
    <source>
        <dbReference type="ARBA" id="ARBA00010400"/>
    </source>
</evidence>
<dbReference type="Gene3D" id="1.10.10.2460">
    <property type="match status" value="1"/>
</dbReference>
<keyword evidence="3 5" id="KW-0964">Secreted</keyword>
<comment type="function">
    <text evidence="5">Effector that suppresses plant defense responses during pathogen infection.</text>
</comment>
<gene>
    <name evidence="6" type="ORF">L915_03715</name>
    <name evidence="7" type="ORF">L916_03652</name>
</gene>
<protein>
    <recommendedName>
        <fullName evidence="5">RxLR effector protein</fullName>
    </recommendedName>
</protein>
<name>W2HEY4_PHYNI</name>